<evidence type="ECO:0000256" key="2">
    <source>
        <dbReference type="ARBA" id="ARBA00010524"/>
    </source>
</evidence>
<comment type="subcellular location">
    <subcellularLocation>
        <location evidence="1">Mitochondrion inner membrane</location>
        <topology evidence="1">Peripheral membrane protein</topology>
        <orientation evidence="1">Intermembrane side</orientation>
    </subcellularLocation>
    <subcellularLocation>
        <location evidence="10">Mitochondrion outer membrane</location>
        <topology evidence="10">Peripheral membrane protein</topology>
        <orientation evidence="10">Intermembrane side</orientation>
    </subcellularLocation>
</comment>
<protein>
    <recommendedName>
        <fullName evidence="13">Tafazzin family protein</fullName>
    </recommendedName>
</protein>
<dbReference type="SMART" id="SM00563">
    <property type="entry name" value="PlsC"/>
    <property type="match status" value="1"/>
</dbReference>
<dbReference type="GO" id="GO:0005741">
    <property type="term" value="C:mitochondrial outer membrane"/>
    <property type="evidence" value="ECO:0007669"/>
    <property type="project" value="UniProtKB-SubCell"/>
</dbReference>
<comment type="similarity">
    <text evidence="2 13">Belongs to the taffazin family.</text>
</comment>
<keyword evidence="5" id="KW-0999">Mitochondrion inner membrane</keyword>
<keyword evidence="3" id="KW-0808">Transferase</keyword>
<keyword evidence="6" id="KW-0443">Lipid metabolism</keyword>
<dbReference type="SUPFAM" id="SSF69593">
    <property type="entry name" value="Glycerol-3-phosphate (1)-acyltransferase"/>
    <property type="match status" value="1"/>
</dbReference>
<dbReference type="PANTHER" id="PTHR12497:SF0">
    <property type="entry name" value="TAFAZZIN"/>
    <property type="match status" value="1"/>
</dbReference>
<sequence>MPLDVRWPMPPAGRPSAIWNVASHVVMPTVGSLSKMFAELCSYFRYHNVDRILAAVEKRPSDVPLITASNHHSCLDDPIIWSMLPMRILLRNEKMRWSLAAHDICYTRELHSNFFALGQCIPVVRGDGVYQRGMNYCVELLNLGKWVHIYPEGRVNTNPKEFLRLKWGVGRLISDSRDCPIVIPFWHIGMDKLLPNIEPYRPHVGQVVTLNVGLPIDFSQMKLEMEAAKADDLTKRKAFTDVIQTHFATLREETEALHELHLRNRRKAK</sequence>
<dbReference type="KEGG" id="goe:100899975"/>
<dbReference type="InterPro" id="IPR000872">
    <property type="entry name" value="Tafazzin"/>
</dbReference>
<keyword evidence="15" id="KW-1185">Reference proteome</keyword>
<dbReference type="GeneID" id="100899975"/>
<evidence type="ECO:0000259" key="14">
    <source>
        <dbReference type="SMART" id="SM00563"/>
    </source>
</evidence>
<dbReference type="PANTHER" id="PTHR12497">
    <property type="entry name" value="TAZ PROTEIN TAFAZZIN"/>
    <property type="match status" value="1"/>
</dbReference>
<comment type="catalytic activity">
    <reaction evidence="12">
        <text>1,2-di-(9Z-octadecenoyl)-sn-glycero-3-phosphocholine + 1-hexadecanoyl-sn-glycero-3-phosphocholine = 1-hexadecanoyl-2-(9Z-octadecenoyl)-sn-glycero-3-phosphocholine + 1-(9Z-octadecenoyl)-sn-glycero-3-phosphocholine</text>
        <dbReference type="Rhea" id="RHEA:43816"/>
        <dbReference type="ChEBI" id="CHEBI:28610"/>
        <dbReference type="ChEBI" id="CHEBI:72998"/>
        <dbReference type="ChEBI" id="CHEBI:73001"/>
        <dbReference type="ChEBI" id="CHEBI:74669"/>
    </reaction>
    <physiologicalReaction direction="left-to-right" evidence="12">
        <dbReference type="Rhea" id="RHEA:43817"/>
    </physiologicalReaction>
    <physiologicalReaction direction="right-to-left" evidence="12">
        <dbReference type="Rhea" id="RHEA:43818"/>
    </physiologicalReaction>
</comment>
<evidence type="ECO:0000256" key="11">
    <source>
        <dbReference type="ARBA" id="ARBA00047906"/>
    </source>
</evidence>
<keyword evidence="9" id="KW-0012">Acyltransferase</keyword>
<evidence type="ECO:0000256" key="3">
    <source>
        <dbReference type="ARBA" id="ARBA00022679"/>
    </source>
</evidence>
<keyword evidence="8" id="KW-0472">Membrane</keyword>
<dbReference type="GO" id="GO:0005743">
    <property type="term" value="C:mitochondrial inner membrane"/>
    <property type="evidence" value="ECO:0007669"/>
    <property type="project" value="UniProtKB-SubCell"/>
</dbReference>
<dbReference type="InterPro" id="IPR002123">
    <property type="entry name" value="Plipid/glycerol_acylTrfase"/>
</dbReference>
<dbReference type="RefSeq" id="XP_003743468.1">
    <property type="nucleotide sequence ID" value="XM_003743420.2"/>
</dbReference>
<proteinExistence type="inferred from homology"/>
<dbReference type="AlphaFoldDB" id="A0AAJ6QTD1"/>
<gene>
    <name evidence="16" type="primary">LOC100899975</name>
</gene>
<evidence type="ECO:0000256" key="4">
    <source>
        <dbReference type="ARBA" id="ARBA00022787"/>
    </source>
</evidence>
<evidence type="ECO:0000256" key="1">
    <source>
        <dbReference type="ARBA" id="ARBA00004137"/>
    </source>
</evidence>
<dbReference type="PRINTS" id="PR00979">
    <property type="entry name" value="TAFAZZIN"/>
</dbReference>
<keyword evidence="7" id="KW-0496">Mitochondrion</keyword>
<evidence type="ECO:0000256" key="12">
    <source>
        <dbReference type="ARBA" id="ARBA00049543"/>
    </source>
</evidence>
<evidence type="ECO:0000313" key="16">
    <source>
        <dbReference type="RefSeq" id="XP_003743468.1"/>
    </source>
</evidence>
<evidence type="ECO:0000256" key="6">
    <source>
        <dbReference type="ARBA" id="ARBA00023098"/>
    </source>
</evidence>
<dbReference type="CDD" id="cd07989">
    <property type="entry name" value="LPLAT_AGPAT-like"/>
    <property type="match status" value="1"/>
</dbReference>
<accession>A0AAJ6QTD1</accession>
<evidence type="ECO:0000256" key="9">
    <source>
        <dbReference type="ARBA" id="ARBA00023315"/>
    </source>
</evidence>
<dbReference type="CTD" id="36405"/>
<dbReference type="Proteomes" id="UP000694867">
    <property type="component" value="Unplaced"/>
</dbReference>
<organism evidence="15 16">
    <name type="scientific">Galendromus occidentalis</name>
    <name type="common">western predatory mite</name>
    <dbReference type="NCBI Taxonomy" id="34638"/>
    <lineage>
        <taxon>Eukaryota</taxon>
        <taxon>Metazoa</taxon>
        <taxon>Ecdysozoa</taxon>
        <taxon>Arthropoda</taxon>
        <taxon>Chelicerata</taxon>
        <taxon>Arachnida</taxon>
        <taxon>Acari</taxon>
        <taxon>Parasitiformes</taxon>
        <taxon>Mesostigmata</taxon>
        <taxon>Gamasina</taxon>
        <taxon>Phytoseioidea</taxon>
        <taxon>Phytoseiidae</taxon>
        <taxon>Typhlodrominae</taxon>
        <taxon>Galendromus</taxon>
    </lineage>
</organism>
<name>A0AAJ6QTD1_9ACAR</name>
<dbReference type="GO" id="GO:0047184">
    <property type="term" value="F:1-acylglycerophosphocholine O-acyltransferase activity"/>
    <property type="evidence" value="ECO:0007669"/>
    <property type="project" value="TreeGrafter"/>
</dbReference>
<keyword evidence="4" id="KW-1000">Mitochondrion outer membrane</keyword>
<evidence type="ECO:0000256" key="13">
    <source>
        <dbReference type="RuleBase" id="RU365062"/>
    </source>
</evidence>
<dbReference type="GO" id="GO:0035965">
    <property type="term" value="P:cardiolipin acyl-chain remodeling"/>
    <property type="evidence" value="ECO:0007669"/>
    <property type="project" value="TreeGrafter"/>
</dbReference>
<evidence type="ECO:0000256" key="10">
    <source>
        <dbReference type="ARBA" id="ARBA00024323"/>
    </source>
</evidence>
<feature type="domain" description="Phospholipid/glycerol acyltransferase" evidence="14">
    <location>
        <begin position="65"/>
        <end position="190"/>
    </location>
</feature>
<evidence type="ECO:0000256" key="5">
    <source>
        <dbReference type="ARBA" id="ARBA00022792"/>
    </source>
</evidence>
<reference evidence="16" key="1">
    <citation type="submission" date="2025-08" db="UniProtKB">
        <authorList>
            <consortium name="RefSeq"/>
        </authorList>
    </citation>
    <scope>IDENTIFICATION</scope>
</reference>
<evidence type="ECO:0000256" key="8">
    <source>
        <dbReference type="ARBA" id="ARBA00023136"/>
    </source>
</evidence>
<evidence type="ECO:0000313" key="15">
    <source>
        <dbReference type="Proteomes" id="UP000694867"/>
    </source>
</evidence>
<dbReference type="Pfam" id="PF01553">
    <property type="entry name" value="Acyltransferase"/>
    <property type="match status" value="1"/>
</dbReference>
<comment type="catalytic activity">
    <reaction evidence="11">
        <text>1'-[1,2-diacyl-sn-glycero-3-phospho],3'-[1-acyl-sn-glycero-3-phospho]-glycerol + a 1,2-diacyl-sn-glycero-3-phosphocholine = a cardiolipin + a 1-acyl-sn-glycero-3-phosphocholine</text>
        <dbReference type="Rhea" id="RHEA:33731"/>
        <dbReference type="ChEBI" id="CHEBI:57643"/>
        <dbReference type="ChEBI" id="CHEBI:58168"/>
        <dbReference type="ChEBI" id="CHEBI:62237"/>
        <dbReference type="ChEBI" id="CHEBI:64743"/>
    </reaction>
    <physiologicalReaction direction="left-to-right" evidence="11">
        <dbReference type="Rhea" id="RHEA:33732"/>
    </physiologicalReaction>
    <physiologicalReaction direction="right-to-left" evidence="11">
        <dbReference type="Rhea" id="RHEA:33733"/>
    </physiologicalReaction>
</comment>
<evidence type="ECO:0000256" key="7">
    <source>
        <dbReference type="ARBA" id="ARBA00023128"/>
    </source>
</evidence>
<dbReference type="GO" id="GO:0007007">
    <property type="term" value="P:inner mitochondrial membrane organization"/>
    <property type="evidence" value="ECO:0007669"/>
    <property type="project" value="TreeGrafter"/>
</dbReference>